<dbReference type="PANTHER" id="PTHR21456:SF1">
    <property type="entry name" value="C2 NT-TYPE DOMAIN-CONTAINING PROTEIN"/>
    <property type="match status" value="1"/>
</dbReference>
<keyword evidence="3" id="KW-1185">Reference proteome</keyword>
<dbReference type="PROSITE" id="PS51840">
    <property type="entry name" value="C2_NT"/>
    <property type="match status" value="1"/>
</dbReference>
<sequence>MSSLSLFFVPSNRKVHFEIDILIQELINVPLVSGSYYIKWKLKNGERTNSMTERAPIKHRSIAWNYKLQNSVQIIIGKDGVLMPCELSIKVKQELNGGKEVNNIGKLLLNLSEYVGLNSVTQRYLLQDSKINSTLKLTINMKQTSGKVGFKVPSIKKPQIFGGIAGIITERTERQDDTRSLRGLRPNFGQHCMARSRSNTSLRSAYYSQANQTTPTTSSLVANSFLRKVGGESSTDVVEDIFMGTAIVRVDAVDDNKSEHSAFF</sequence>
<dbReference type="PANTHER" id="PTHR21456">
    <property type="entry name" value="FAMILY WITH SEQUENCE SIMILARITY 102"/>
    <property type="match status" value="1"/>
</dbReference>
<organism evidence="2 3">
    <name type="scientific">Funneliformis mosseae</name>
    <name type="common">Endomycorrhizal fungus</name>
    <name type="synonym">Glomus mosseae</name>
    <dbReference type="NCBI Taxonomy" id="27381"/>
    <lineage>
        <taxon>Eukaryota</taxon>
        <taxon>Fungi</taxon>
        <taxon>Fungi incertae sedis</taxon>
        <taxon>Mucoromycota</taxon>
        <taxon>Glomeromycotina</taxon>
        <taxon>Glomeromycetes</taxon>
        <taxon>Glomerales</taxon>
        <taxon>Glomeraceae</taxon>
        <taxon>Funneliformis</taxon>
    </lineage>
</organism>
<name>A0A9N9AUD3_FUNMO</name>
<comment type="caution">
    <text evidence="2">The sequence shown here is derived from an EMBL/GenBank/DDBJ whole genome shotgun (WGS) entry which is preliminary data.</text>
</comment>
<dbReference type="Proteomes" id="UP000789375">
    <property type="component" value="Unassembled WGS sequence"/>
</dbReference>
<reference evidence="2" key="1">
    <citation type="submission" date="2021-06" db="EMBL/GenBank/DDBJ databases">
        <authorList>
            <person name="Kallberg Y."/>
            <person name="Tangrot J."/>
            <person name="Rosling A."/>
        </authorList>
    </citation>
    <scope>NUCLEOTIDE SEQUENCE</scope>
    <source>
        <strain evidence="2">87-6 pot B 2015</strain>
    </source>
</reference>
<evidence type="ECO:0000313" key="3">
    <source>
        <dbReference type="Proteomes" id="UP000789375"/>
    </source>
</evidence>
<dbReference type="AlphaFoldDB" id="A0A9N9AUD3"/>
<dbReference type="InterPro" id="IPR039931">
    <property type="entry name" value="EEIG1/2-like"/>
</dbReference>
<evidence type="ECO:0000259" key="1">
    <source>
        <dbReference type="PROSITE" id="PS51840"/>
    </source>
</evidence>
<evidence type="ECO:0000313" key="2">
    <source>
        <dbReference type="EMBL" id="CAG8541970.1"/>
    </source>
</evidence>
<accession>A0A9N9AUD3</accession>
<dbReference type="Pfam" id="PF10358">
    <property type="entry name" value="NT-C2"/>
    <property type="match status" value="1"/>
</dbReference>
<dbReference type="EMBL" id="CAJVPP010001220">
    <property type="protein sequence ID" value="CAG8541970.1"/>
    <property type="molecule type" value="Genomic_DNA"/>
</dbReference>
<feature type="domain" description="C2 NT-type" evidence="1">
    <location>
        <begin position="7"/>
        <end position="143"/>
    </location>
</feature>
<protein>
    <submittedName>
        <fullName evidence="2">7987_t:CDS:1</fullName>
    </submittedName>
</protein>
<dbReference type="InterPro" id="IPR019448">
    <property type="entry name" value="NT-C2"/>
</dbReference>
<gene>
    <name evidence="2" type="ORF">FMOSSE_LOCUS6023</name>
</gene>
<proteinExistence type="predicted"/>